<sequence>MLLLINVLLTLWFYTAHGQGKPCNYPVIKHGRLYNSYSGYFPADVNQQFFYYCDQYFVSPSQRSWDYLTCTTEGWSPEEPCLRQCIFNYLENGHTPHREEKYLQGETVRVHCYEGYSLQNNQNTMTCTESGWSPPPRCIRVKTCSKYNITIENGFLSESTSMYPLNKQTEYKCKSGYVTADGKTSGLITCLQNGWSSQPVCINSQGKCGPPPPIDNGDITSLLQSVYPPGMSVEYQCQACYELQGNRNLVCQNGEWSEPPKCLEACVISEETMRKHHIELRWKPDTKLYFKTEDNIEFMCQHGYHPVTPQHTFRTTCLEGKVVYPSCGKNID</sequence>
<evidence type="ECO:0000256" key="4">
    <source>
        <dbReference type="PROSITE-ProRule" id="PRU00302"/>
    </source>
</evidence>
<feature type="signal peptide" evidence="5">
    <location>
        <begin position="1"/>
        <end position="18"/>
    </location>
</feature>
<evidence type="ECO:0000259" key="6">
    <source>
        <dbReference type="PROSITE" id="PS50923"/>
    </source>
</evidence>
<dbReference type="Pfam" id="PF00084">
    <property type="entry name" value="Sushi"/>
    <property type="match status" value="4"/>
</dbReference>
<organism evidence="7 8">
    <name type="scientific">Bos indicus</name>
    <name type="common">Zebu</name>
    <dbReference type="NCBI Taxonomy" id="9915"/>
    <lineage>
        <taxon>Eukaryota</taxon>
        <taxon>Metazoa</taxon>
        <taxon>Chordata</taxon>
        <taxon>Craniata</taxon>
        <taxon>Vertebrata</taxon>
        <taxon>Euteleostomi</taxon>
        <taxon>Mammalia</taxon>
        <taxon>Eutheria</taxon>
        <taxon>Laurasiatheria</taxon>
        <taxon>Artiodactyla</taxon>
        <taxon>Ruminantia</taxon>
        <taxon>Pecora</taxon>
        <taxon>Bovidae</taxon>
        <taxon>Bovinae</taxon>
        <taxon>Bos</taxon>
    </lineage>
</organism>
<evidence type="ECO:0000256" key="3">
    <source>
        <dbReference type="ARBA" id="ARBA00023157"/>
    </source>
</evidence>
<dbReference type="PANTHER" id="PTHR45785">
    <property type="entry name" value="COMPLEMENT FACTOR H-RELATED"/>
    <property type="match status" value="1"/>
</dbReference>
<dbReference type="Proteomes" id="UP001652663">
    <property type="component" value="Chromosome 16"/>
</dbReference>
<comment type="caution">
    <text evidence="4">Lacks conserved residue(s) required for the propagation of feature annotation.</text>
</comment>
<dbReference type="SUPFAM" id="SSF57535">
    <property type="entry name" value="Complement control module/SCR domain"/>
    <property type="match status" value="4"/>
</dbReference>
<dbReference type="InterPro" id="IPR035976">
    <property type="entry name" value="Sushi/SCR/CCP_sf"/>
</dbReference>
<feature type="domain" description="Sushi" evidence="6">
    <location>
        <begin position="206"/>
        <end position="264"/>
    </location>
</feature>
<feature type="domain" description="Sushi" evidence="6">
    <location>
        <begin position="142"/>
        <end position="203"/>
    </location>
</feature>
<dbReference type="SMART" id="SM00032">
    <property type="entry name" value="CCP"/>
    <property type="match status" value="4"/>
</dbReference>
<accession>A0ABM4QNU2</accession>
<evidence type="ECO:0000256" key="2">
    <source>
        <dbReference type="ARBA" id="ARBA00022729"/>
    </source>
</evidence>
<feature type="domain" description="Sushi" evidence="6">
    <location>
        <begin position="83"/>
        <end position="140"/>
    </location>
</feature>
<gene>
    <name evidence="8" type="primary">LOC139176528</name>
</gene>
<dbReference type="Gene3D" id="2.10.70.10">
    <property type="entry name" value="Complement Module, domain 1"/>
    <property type="match status" value="5"/>
</dbReference>
<dbReference type="PANTHER" id="PTHR45785:SF7">
    <property type="entry name" value="COMPLEMENT FACTOR H"/>
    <property type="match status" value="1"/>
</dbReference>
<evidence type="ECO:0000256" key="5">
    <source>
        <dbReference type="SAM" id="SignalP"/>
    </source>
</evidence>
<keyword evidence="2 5" id="KW-0732">Signal</keyword>
<reference evidence="8" key="1">
    <citation type="submission" date="2025-08" db="UniProtKB">
        <authorList>
            <consortium name="RefSeq"/>
        </authorList>
    </citation>
    <scope>IDENTIFICATION</scope>
    <source>
        <tissue evidence="8">Blood</tissue>
    </source>
</reference>
<feature type="chain" id="PRO_5045160691" evidence="5">
    <location>
        <begin position="19"/>
        <end position="332"/>
    </location>
</feature>
<dbReference type="InterPro" id="IPR000436">
    <property type="entry name" value="Sushi_SCR_CCP_dom"/>
</dbReference>
<evidence type="ECO:0000313" key="7">
    <source>
        <dbReference type="Proteomes" id="UP001652663"/>
    </source>
</evidence>
<dbReference type="CDD" id="cd00033">
    <property type="entry name" value="CCP"/>
    <property type="match status" value="3"/>
</dbReference>
<evidence type="ECO:0000256" key="1">
    <source>
        <dbReference type="ARBA" id="ARBA00022659"/>
    </source>
</evidence>
<dbReference type="InterPro" id="IPR051503">
    <property type="entry name" value="ComplSys_Reg/VirEntry_Med"/>
</dbReference>
<keyword evidence="1 4" id="KW-0768">Sushi</keyword>
<dbReference type="RefSeq" id="XP_070624953.1">
    <property type="nucleotide sequence ID" value="XM_070768852.1"/>
</dbReference>
<keyword evidence="7" id="KW-1185">Reference proteome</keyword>
<evidence type="ECO:0000313" key="8">
    <source>
        <dbReference type="RefSeq" id="XP_070624953.1"/>
    </source>
</evidence>
<proteinExistence type="predicted"/>
<name>A0ABM4QNU2_BOSIN</name>
<keyword evidence="3 4" id="KW-1015">Disulfide bond</keyword>
<protein>
    <submittedName>
        <fullName evidence="8">Complement factor H-related protein 3-like</fullName>
    </submittedName>
</protein>
<dbReference type="PROSITE" id="PS50923">
    <property type="entry name" value="SUSHI"/>
    <property type="match status" value="3"/>
</dbReference>
<feature type="disulfide bond" evidence="4">
    <location>
        <begin position="208"/>
        <end position="251"/>
    </location>
</feature>
<dbReference type="GeneID" id="139176528"/>